<reference evidence="1 2" key="1">
    <citation type="journal article" date="2012" name="Genome Biol.">
        <title>Genome and low-iron response of an oceanic diatom adapted to chronic iron limitation.</title>
        <authorList>
            <person name="Lommer M."/>
            <person name="Specht M."/>
            <person name="Roy A.S."/>
            <person name="Kraemer L."/>
            <person name="Andreson R."/>
            <person name="Gutowska M.A."/>
            <person name="Wolf J."/>
            <person name="Bergner S.V."/>
            <person name="Schilhabel M.B."/>
            <person name="Klostermeier U.C."/>
            <person name="Beiko R.G."/>
            <person name="Rosenstiel P."/>
            <person name="Hippler M."/>
            <person name="Laroche J."/>
        </authorList>
    </citation>
    <scope>NUCLEOTIDE SEQUENCE [LARGE SCALE GENOMIC DNA]</scope>
    <source>
        <strain evidence="1 2">CCMP1005</strain>
    </source>
</reference>
<sequence>PRAALPAEEAGQLQLLAAAARPVAADQLVIARHEAKEEIHGREAVLVYVPAPPAVADVSMVHHEVNVLLRAQPAGTVSVMRRYGAEERQGVVVVGTAEEGVGDGRVGRCKTEEGGWRDGTAEALGLPASVTQELVRSEARGDLEEGRAVLSPRVGTLVDPSTVRPFTWRTFFHGVVSSPRTTQRRSRG</sequence>
<dbReference type="AlphaFoldDB" id="K0SRN7"/>
<evidence type="ECO:0000313" key="1">
    <source>
        <dbReference type="EMBL" id="EJK60997.1"/>
    </source>
</evidence>
<feature type="non-terminal residue" evidence="1">
    <location>
        <position position="1"/>
    </location>
</feature>
<organism evidence="1 2">
    <name type="scientific">Thalassiosira oceanica</name>
    <name type="common">Marine diatom</name>
    <dbReference type="NCBI Taxonomy" id="159749"/>
    <lineage>
        <taxon>Eukaryota</taxon>
        <taxon>Sar</taxon>
        <taxon>Stramenopiles</taxon>
        <taxon>Ochrophyta</taxon>
        <taxon>Bacillariophyta</taxon>
        <taxon>Coscinodiscophyceae</taxon>
        <taxon>Thalassiosirophycidae</taxon>
        <taxon>Thalassiosirales</taxon>
        <taxon>Thalassiosiraceae</taxon>
        <taxon>Thalassiosira</taxon>
    </lineage>
</organism>
<keyword evidence="2" id="KW-1185">Reference proteome</keyword>
<protein>
    <submittedName>
        <fullName evidence="1">Uncharacterized protein</fullName>
    </submittedName>
</protein>
<comment type="caution">
    <text evidence="1">The sequence shown here is derived from an EMBL/GenBank/DDBJ whole genome shotgun (WGS) entry which is preliminary data.</text>
</comment>
<accession>K0SRN7</accession>
<proteinExistence type="predicted"/>
<dbReference type="EMBL" id="AGNL01020511">
    <property type="protein sequence ID" value="EJK60997.1"/>
    <property type="molecule type" value="Genomic_DNA"/>
</dbReference>
<evidence type="ECO:0000313" key="2">
    <source>
        <dbReference type="Proteomes" id="UP000266841"/>
    </source>
</evidence>
<name>K0SRN7_THAOC</name>
<gene>
    <name evidence="1" type="ORF">THAOC_18579</name>
</gene>
<dbReference type="Proteomes" id="UP000266841">
    <property type="component" value="Unassembled WGS sequence"/>
</dbReference>